<proteinExistence type="predicted"/>
<dbReference type="OrthoDB" id="4919657at2759"/>
<evidence type="ECO:0000313" key="3">
    <source>
        <dbReference type="EMBL" id="KAF4506957.1"/>
    </source>
</evidence>
<dbReference type="Proteomes" id="UP000557566">
    <property type="component" value="Unassembled WGS sequence"/>
</dbReference>
<accession>A0A8H4LXT9</accession>
<reference evidence="3 4" key="1">
    <citation type="journal article" date="2020" name="Genome Biol. Evol.">
        <title>A new high-quality draft genome assembly of the Chinese cordyceps Ophiocordyceps sinensis.</title>
        <authorList>
            <person name="Shu R."/>
            <person name="Zhang J."/>
            <person name="Meng Q."/>
            <person name="Zhang H."/>
            <person name="Zhou G."/>
            <person name="Li M."/>
            <person name="Wu P."/>
            <person name="Zhao Y."/>
            <person name="Chen C."/>
            <person name="Qin Q."/>
        </authorList>
    </citation>
    <scope>NUCLEOTIDE SEQUENCE [LARGE SCALE GENOMIC DNA]</scope>
    <source>
        <strain evidence="3 4">IOZ07</strain>
    </source>
</reference>
<comment type="caution">
    <text evidence="3">The sequence shown here is derived from an EMBL/GenBank/DDBJ whole genome shotgun (WGS) entry which is preliminary data.</text>
</comment>
<evidence type="ECO:0000256" key="1">
    <source>
        <dbReference type="SAM" id="MobiDB-lite"/>
    </source>
</evidence>
<feature type="compositionally biased region" description="Basic and acidic residues" evidence="1">
    <location>
        <begin position="223"/>
        <end position="233"/>
    </location>
</feature>
<organism evidence="3 4">
    <name type="scientific">Ophiocordyceps sinensis</name>
    <dbReference type="NCBI Taxonomy" id="72228"/>
    <lineage>
        <taxon>Eukaryota</taxon>
        <taxon>Fungi</taxon>
        <taxon>Dikarya</taxon>
        <taxon>Ascomycota</taxon>
        <taxon>Pezizomycotina</taxon>
        <taxon>Sordariomycetes</taxon>
        <taxon>Hypocreomycetidae</taxon>
        <taxon>Hypocreales</taxon>
        <taxon>Ophiocordycipitaceae</taxon>
        <taxon>Ophiocordyceps</taxon>
    </lineage>
</organism>
<keyword evidence="2" id="KW-0732">Signal</keyword>
<feature type="compositionally biased region" description="Basic and acidic residues" evidence="1">
    <location>
        <begin position="296"/>
        <end position="308"/>
    </location>
</feature>
<dbReference type="EMBL" id="JAAVMX010000006">
    <property type="protein sequence ID" value="KAF4506957.1"/>
    <property type="molecule type" value="Genomic_DNA"/>
</dbReference>
<sequence>MATVSIALALLLLPLAVSAGEVNIEPRQAWEGPKWSRPGVNCTERVESCLGTVVWCTIPEYYKEIEKHHDQKACFDARIQKTEWRYINTDCLEHFEICDGTDVVCSRVEDSTIRSSCYAARPKGKWLQQYSPGCLAAGRDDDERCLGTRDFCKGDDRVKSYGSPEACLARREDAPKDSKKQDFLVKNPLKCFGDPTEACEGTESFCARPTDAKKPREPAKVQECVESREKPPFHQDSSPECNTSKQKEGFAEACVGTKAWCASEQRVKIYGSKERCEGFRKRSSDGPGKWVPPNHTCRDGSDRSEQCRGTEQICQESPERDSCYGAREVAPFELPKPNGCPEAKGQPEACVGTDGWCHERYNETNYSTEGECFSRRGFKHDEMVTKVIKRMGDIITEVILKNGENVTTNAVYYDLVSQRGDEHSAKKAMEKNVNGYLDQLEKKTLPEATRKFMANVEKAARAGGG</sequence>
<dbReference type="AlphaFoldDB" id="A0A8H4LXT9"/>
<feature type="region of interest" description="Disordered" evidence="1">
    <location>
        <begin position="223"/>
        <end position="242"/>
    </location>
</feature>
<feature type="signal peptide" evidence="2">
    <location>
        <begin position="1"/>
        <end position="19"/>
    </location>
</feature>
<keyword evidence="4" id="KW-1185">Reference proteome</keyword>
<protein>
    <submittedName>
        <fullName evidence="3">Uncharacterized protein</fullName>
    </submittedName>
</protein>
<feature type="chain" id="PRO_5034167043" evidence="2">
    <location>
        <begin position="20"/>
        <end position="465"/>
    </location>
</feature>
<name>A0A8H4LXT9_9HYPO</name>
<feature type="region of interest" description="Disordered" evidence="1">
    <location>
        <begin position="280"/>
        <end position="311"/>
    </location>
</feature>
<evidence type="ECO:0000256" key="2">
    <source>
        <dbReference type="SAM" id="SignalP"/>
    </source>
</evidence>
<gene>
    <name evidence="3" type="ORF">G6O67_005638</name>
</gene>
<evidence type="ECO:0000313" key="4">
    <source>
        <dbReference type="Proteomes" id="UP000557566"/>
    </source>
</evidence>